<keyword evidence="1" id="KW-1133">Transmembrane helix</keyword>
<evidence type="ECO:0000313" key="2">
    <source>
        <dbReference type="EMBL" id="MFD2213038.1"/>
    </source>
</evidence>
<sequence length="88" mass="9595">MKNNDISKFQQIIPFVFPTFALLLLLSGLLGTYTIPIFVIVLLFGFAYSFVSMLTKRALVGSIINLYVTGILIFGGALLYIMAIASGV</sequence>
<feature type="transmembrane region" description="Helical" evidence="1">
    <location>
        <begin position="12"/>
        <end position="29"/>
    </location>
</feature>
<keyword evidence="1" id="KW-0812">Transmembrane</keyword>
<protein>
    <submittedName>
        <fullName evidence="2">Uncharacterized protein</fullName>
    </submittedName>
</protein>
<organism evidence="2 3">
    <name type="scientific">Metabacillus endolithicus</name>
    <dbReference type="NCBI Taxonomy" id="1535204"/>
    <lineage>
        <taxon>Bacteria</taxon>
        <taxon>Bacillati</taxon>
        <taxon>Bacillota</taxon>
        <taxon>Bacilli</taxon>
        <taxon>Bacillales</taxon>
        <taxon>Bacillaceae</taxon>
        <taxon>Metabacillus</taxon>
    </lineage>
</organism>
<evidence type="ECO:0000313" key="3">
    <source>
        <dbReference type="Proteomes" id="UP001597318"/>
    </source>
</evidence>
<dbReference type="Proteomes" id="UP001597318">
    <property type="component" value="Unassembled WGS sequence"/>
</dbReference>
<feature type="transmembrane region" description="Helical" evidence="1">
    <location>
        <begin position="66"/>
        <end position="85"/>
    </location>
</feature>
<keyword evidence="1" id="KW-0472">Membrane</keyword>
<reference evidence="3" key="1">
    <citation type="journal article" date="2019" name="Int. J. Syst. Evol. Microbiol.">
        <title>The Global Catalogue of Microorganisms (GCM) 10K type strain sequencing project: providing services to taxonomists for standard genome sequencing and annotation.</title>
        <authorList>
            <consortium name="The Broad Institute Genomics Platform"/>
            <consortium name="The Broad Institute Genome Sequencing Center for Infectious Disease"/>
            <person name="Wu L."/>
            <person name="Ma J."/>
        </authorList>
    </citation>
    <scope>NUCLEOTIDE SEQUENCE [LARGE SCALE GENOMIC DNA]</scope>
    <source>
        <strain evidence="3">CGMCC 1.15474</strain>
    </source>
</reference>
<gene>
    <name evidence="2" type="ORF">ACFSKK_04830</name>
</gene>
<proteinExistence type="predicted"/>
<name>A0ABW5BW08_9BACI</name>
<evidence type="ECO:0000256" key="1">
    <source>
        <dbReference type="SAM" id="Phobius"/>
    </source>
</evidence>
<comment type="caution">
    <text evidence="2">The sequence shown here is derived from an EMBL/GenBank/DDBJ whole genome shotgun (WGS) entry which is preliminary data.</text>
</comment>
<accession>A0ABW5BW08</accession>
<dbReference type="RefSeq" id="WP_247341470.1">
    <property type="nucleotide sequence ID" value="NZ_CP095550.1"/>
</dbReference>
<feature type="transmembrane region" description="Helical" evidence="1">
    <location>
        <begin position="35"/>
        <end position="54"/>
    </location>
</feature>
<dbReference type="EMBL" id="JBHUIK010000001">
    <property type="protein sequence ID" value="MFD2213038.1"/>
    <property type="molecule type" value="Genomic_DNA"/>
</dbReference>
<keyword evidence="3" id="KW-1185">Reference proteome</keyword>